<organism evidence="2 3">
    <name type="scientific">Pleurodeles waltl</name>
    <name type="common">Iberian ribbed newt</name>
    <dbReference type="NCBI Taxonomy" id="8319"/>
    <lineage>
        <taxon>Eukaryota</taxon>
        <taxon>Metazoa</taxon>
        <taxon>Chordata</taxon>
        <taxon>Craniata</taxon>
        <taxon>Vertebrata</taxon>
        <taxon>Euteleostomi</taxon>
        <taxon>Amphibia</taxon>
        <taxon>Batrachia</taxon>
        <taxon>Caudata</taxon>
        <taxon>Salamandroidea</taxon>
        <taxon>Salamandridae</taxon>
        <taxon>Pleurodelinae</taxon>
        <taxon>Pleurodeles</taxon>
    </lineage>
</organism>
<evidence type="ECO:0000313" key="2">
    <source>
        <dbReference type="EMBL" id="KAJ1091388.1"/>
    </source>
</evidence>
<reference evidence="2" key="1">
    <citation type="journal article" date="2022" name="bioRxiv">
        <title>Sequencing and chromosome-scale assembly of the giantPleurodeles waltlgenome.</title>
        <authorList>
            <person name="Brown T."/>
            <person name="Elewa A."/>
            <person name="Iarovenko S."/>
            <person name="Subramanian E."/>
            <person name="Araus A.J."/>
            <person name="Petzold A."/>
            <person name="Susuki M."/>
            <person name="Suzuki K.-i.T."/>
            <person name="Hayashi T."/>
            <person name="Toyoda A."/>
            <person name="Oliveira C."/>
            <person name="Osipova E."/>
            <person name="Leigh N.D."/>
            <person name="Simon A."/>
            <person name="Yun M.H."/>
        </authorList>
    </citation>
    <scope>NUCLEOTIDE SEQUENCE</scope>
    <source>
        <strain evidence="2">20211129_DDA</strain>
        <tissue evidence="2">Liver</tissue>
    </source>
</reference>
<sequence>MRASSSRPAHLVACWPCTAYLGSDCISTDEVWVPARSAAASVSQRRSSAQPKPPGASAHEASLTAQAPAQEAPDQRRAGHRRTRKGGPHP</sequence>
<feature type="compositionally biased region" description="Low complexity" evidence="1">
    <location>
        <begin position="37"/>
        <end position="50"/>
    </location>
</feature>
<evidence type="ECO:0000313" key="3">
    <source>
        <dbReference type="Proteomes" id="UP001066276"/>
    </source>
</evidence>
<gene>
    <name evidence="2" type="ORF">NDU88_004514</name>
</gene>
<feature type="region of interest" description="Disordered" evidence="1">
    <location>
        <begin position="37"/>
        <end position="90"/>
    </location>
</feature>
<keyword evidence="3" id="KW-1185">Reference proteome</keyword>
<evidence type="ECO:0000256" key="1">
    <source>
        <dbReference type="SAM" id="MobiDB-lite"/>
    </source>
</evidence>
<proteinExistence type="predicted"/>
<feature type="compositionally biased region" description="Basic residues" evidence="1">
    <location>
        <begin position="78"/>
        <end position="90"/>
    </location>
</feature>
<accession>A0AAV7LK52</accession>
<dbReference type="EMBL" id="JANPWB010000015">
    <property type="protein sequence ID" value="KAJ1091388.1"/>
    <property type="molecule type" value="Genomic_DNA"/>
</dbReference>
<name>A0AAV7LK52_PLEWA</name>
<evidence type="ECO:0008006" key="4">
    <source>
        <dbReference type="Google" id="ProtNLM"/>
    </source>
</evidence>
<protein>
    <recommendedName>
        <fullName evidence="4">Secreted protein</fullName>
    </recommendedName>
</protein>
<dbReference type="AlphaFoldDB" id="A0AAV7LK52"/>
<comment type="caution">
    <text evidence="2">The sequence shown here is derived from an EMBL/GenBank/DDBJ whole genome shotgun (WGS) entry which is preliminary data.</text>
</comment>
<dbReference type="Proteomes" id="UP001066276">
    <property type="component" value="Chromosome 11"/>
</dbReference>